<dbReference type="InterPro" id="IPR034904">
    <property type="entry name" value="FSCA_dom_sf"/>
</dbReference>
<comment type="function">
    <text evidence="1">Molecular scaffold for [Fe-S] cluster assembly of mitochondrial iron-sulfur proteins.</text>
</comment>
<dbReference type="EMBL" id="JACGWM010000003">
    <property type="protein sequence ID" value="KAL0382739.1"/>
    <property type="molecule type" value="Genomic_DNA"/>
</dbReference>
<sequence>MLERSRFHAFSRKTKSLTVKLRTLYTTPTTFSERNPEELILMMKNFGRFLYRTILCSSGNGGLLLKPDNSQNVGRGFYVYRQLFFFSSSTAKTSDFSGPTSLRASLGTSHCQRDYFRGAIFVYFSLPVSSVSRKLISLGEFGMSLSFSIPDFRVKLWTGQRRSMFIQTQSTPNPASLMFYPGKPLMDTGSADFPNARTAMSSPLAKNLFGIDGITRVFFGTDFVTVTKSEDSSWDFLKPEIFAAIMDFYSSEQPLFLDSNTVASMDTAIHEDDSETVAMIKELLETRIRPAVQDDGGDIEFVRFDPDTGIIKLRMQGACSGCPSSSVTLKSGIENMLMHYVPEVKGVEQELDAEDGDAALTGAPYE</sequence>
<dbReference type="SUPFAM" id="SSF117916">
    <property type="entry name" value="Fe-S cluster assembly (FSCA) domain-like"/>
    <property type="match status" value="1"/>
</dbReference>
<evidence type="ECO:0000313" key="4">
    <source>
        <dbReference type="EMBL" id="KAL0382739.1"/>
    </source>
</evidence>
<dbReference type="Gene3D" id="3.30.300.130">
    <property type="entry name" value="Fe-S cluster assembly (FSCA)"/>
    <property type="match status" value="1"/>
</dbReference>
<comment type="caution">
    <text evidence="4">The sequence shown here is derived from an EMBL/GenBank/DDBJ whole genome shotgun (WGS) entry which is preliminary data.</text>
</comment>
<evidence type="ECO:0000256" key="1">
    <source>
        <dbReference type="ARBA" id="ARBA00002175"/>
    </source>
</evidence>
<dbReference type="GO" id="GO:0051536">
    <property type="term" value="F:iron-sulfur cluster binding"/>
    <property type="evidence" value="ECO:0007669"/>
    <property type="project" value="InterPro"/>
</dbReference>
<dbReference type="PANTHER" id="PTHR11178:SF1">
    <property type="entry name" value="NFU1 IRON-SULFUR CLUSTER SCAFFOLD HOMOLOG, MITOCHONDRIAL"/>
    <property type="match status" value="1"/>
</dbReference>
<dbReference type="GO" id="GO:0005198">
    <property type="term" value="F:structural molecule activity"/>
    <property type="evidence" value="ECO:0007669"/>
    <property type="project" value="UniProtKB-ARBA"/>
</dbReference>
<dbReference type="InterPro" id="IPR001075">
    <property type="entry name" value="NIF_FeS_clus_asmbl_NifU_C"/>
</dbReference>
<reference evidence="4" key="2">
    <citation type="journal article" date="2024" name="Plant">
        <title>Genomic evolution and insights into agronomic trait innovations of Sesamum species.</title>
        <authorList>
            <person name="Miao H."/>
            <person name="Wang L."/>
            <person name="Qu L."/>
            <person name="Liu H."/>
            <person name="Sun Y."/>
            <person name="Le M."/>
            <person name="Wang Q."/>
            <person name="Wei S."/>
            <person name="Zheng Y."/>
            <person name="Lin W."/>
            <person name="Duan Y."/>
            <person name="Cao H."/>
            <person name="Xiong S."/>
            <person name="Wang X."/>
            <person name="Wei L."/>
            <person name="Li C."/>
            <person name="Ma Q."/>
            <person name="Ju M."/>
            <person name="Zhao R."/>
            <person name="Li G."/>
            <person name="Mu C."/>
            <person name="Tian Q."/>
            <person name="Mei H."/>
            <person name="Zhang T."/>
            <person name="Gao T."/>
            <person name="Zhang H."/>
        </authorList>
    </citation>
    <scope>NUCLEOTIDE SEQUENCE</scope>
    <source>
        <strain evidence="4">KEN8</strain>
    </source>
</reference>
<dbReference type="GO" id="GO:0016226">
    <property type="term" value="P:iron-sulfur cluster assembly"/>
    <property type="evidence" value="ECO:0007669"/>
    <property type="project" value="InterPro"/>
</dbReference>
<evidence type="ECO:0000256" key="2">
    <source>
        <dbReference type="ARBA" id="ARBA00006420"/>
    </source>
</evidence>
<dbReference type="AlphaFoldDB" id="A0AAW2RRI2"/>
<evidence type="ECO:0000259" key="3">
    <source>
        <dbReference type="SMART" id="SM00932"/>
    </source>
</evidence>
<dbReference type="FunFam" id="3.30.1370.70:FF:000001">
    <property type="entry name" value="NifU-like protein 4, mitochondrial"/>
    <property type="match status" value="1"/>
</dbReference>
<dbReference type="PANTHER" id="PTHR11178">
    <property type="entry name" value="IRON-SULFUR CLUSTER SCAFFOLD PROTEIN NFU-RELATED"/>
    <property type="match status" value="1"/>
</dbReference>
<dbReference type="GO" id="GO:0005506">
    <property type="term" value="F:iron ion binding"/>
    <property type="evidence" value="ECO:0007669"/>
    <property type="project" value="InterPro"/>
</dbReference>
<dbReference type="Pfam" id="PF01106">
    <property type="entry name" value="NifU"/>
    <property type="match status" value="1"/>
</dbReference>
<dbReference type="Pfam" id="PF08712">
    <property type="entry name" value="Nfu_N"/>
    <property type="match status" value="1"/>
</dbReference>
<dbReference type="FunFam" id="3.30.300.130:FF:000001">
    <property type="entry name" value="NFU1 iron-sulfur cluster scaffold"/>
    <property type="match status" value="1"/>
</dbReference>
<comment type="similarity">
    <text evidence="2">Belongs to the NifU family.</text>
</comment>
<accession>A0AAW2RRI2</accession>
<protein>
    <submittedName>
        <fullName evidence="4">NifU-like protein 4, mitochondrial</fullName>
    </submittedName>
</protein>
<dbReference type="SUPFAM" id="SSF110836">
    <property type="entry name" value="Hypothetical protein SAV1430"/>
    <property type="match status" value="1"/>
</dbReference>
<proteinExistence type="inferred from homology"/>
<reference evidence="4" key="1">
    <citation type="submission" date="2020-06" db="EMBL/GenBank/DDBJ databases">
        <authorList>
            <person name="Li T."/>
            <person name="Hu X."/>
            <person name="Zhang T."/>
            <person name="Song X."/>
            <person name="Zhang H."/>
            <person name="Dai N."/>
            <person name="Sheng W."/>
            <person name="Hou X."/>
            <person name="Wei L."/>
        </authorList>
    </citation>
    <scope>NUCLEOTIDE SEQUENCE</scope>
    <source>
        <strain evidence="4">KEN8</strain>
        <tissue evidence="4">Leaf</tissue>
    </source>
</reference>
<dbReference type="GO" id="GO:0005739">
    <property type="term" value="C:mitochondrion"/>
    <property type="evidence" value="ECO:0007669"/>
    <property type="project" value="TreeGrafter"/>
</dbReference>
<gene>
    <name evidence="4" type="ORF">Scaly_0561200</name>
</gene>
<dbReference type="Gene3D" id="3.30.1370.70">
    <property type="entry name" value="Scaffold protein Nfu/NifU, N-terminal domain"/>
    <property type="match status" value="1"/>
</dbReference>
<feature type="domain" description="Scaffold protein Nfu/NifU N-terminal" evidence="3">
    <location>
        <begin position="166"/>
        <end position="252"/>
    </location>
</feature>
<organism evidence="4">
    <name type="scientific">Sesamum calycinum</name>
    <dbReference type="NCBI Taxonomy" id="2727403"/>
    <lineage>
        <taxon>Eukaryota</taxon>
        <taxon>Viridiplantae</taxon>
        <taxon>Streptophyta</taxon>
        <taxon>Embryophyta</taxon>
        <taxon>Tracheophyta</taxon>
        <taxon>Spermatophyta</taxon>
        <taxon>Magnoliopsida</taxon>
        <taxon>eudicotyledons</taxon>
        <taxon>Gunneridae</taxon>
        <taxon>Pentapetalae</taxon>
        <taxon>asterids</taxon>
        <taxon>lamiids</taxon>
        <taxon>Lamiales</taxon>
        <taxon>Pedaliaceae</taxon>
        <taxon>Sesamum</taxon>
    </lineage>
</organism>
<dbReference type="InterPro" id="IPR014824">
    <property type="entry name" value="Nfu/NifU_N"/>
</dbReference>
<name>A0AAW2RRI2_9LAMI</name>
<dbReference type="SMART" id="SM00932">
    <property type="entry name" value="Nfu_N"/>
    <property type="match status" value="1"/>
</dbReference>
<dbReference type="InterPro" id="IPR036498">
    <property type="entry name" value="Nfu/NifU_N_sf"/>
</dbReference>